<accession>A0A915LVN4</accession>
<dbReference type="GO" id="GO:0006013">
    <property type="term" value="P:mannose metabolic process"/>
    <property type="evidence" value="ECO:0007669"/>
    <property type="project" value="TreeGrafter"/>
</dbReference>
<dbReference type="PANTHER" id="PTHR10466:SF0">
    <property type="entry name" value="PHOSPHOMANNOMUTASE"/>
    <property type="match status" value="1"/>
</dbReference>
<feature type="compositionally biased region" description="Low complexity" evidence="14">
    <location>
        <begin position="77"/>
        <end position="90"/>
    </location>
</feature>
<feature type="binding site" evidence="11">
    <location>
        <position position="224"/>
    </location>
    <ligand>
        <name>alpha-D-mannose 1-phosphate</name>
        <dbReference type="ChEBI" id="CHEBI:58409"/>
    </ligand>
</feature>
<keyword evidence="6 13" id="KW-0963">Cytoplasm</keyword>
<evidence type="ECO:0000256" key="5">
    <source>
        <dbReference type="ARBA" id="ARBA00012730"/>
    </source>
</evidence>
<dbReference type="InterPro" id="IPR036412">
    <property type="entry name" value="HAD-like_sf"/>
</dbReference>
<sequence>MNSNSDKLTRATSATSLISTDDEFVYLNGPKTREVGTMTDEIDSISKIEESKVDNDKKSVDNVVNVGTMRTNTTSAGVTEAANNGGNTTTEKSENVTEQTKKAPVIFLFDVDGTLTMPRQKITDEMLQFMRNLSQRVPIAVVGGSDLCKIFEQLPNEDNELLKLFSFIFAENGLMGFEGVEELPRASITKELGEKRLQDLTNFCLRYMSEIDLPLKRGTFIELRNGMMNVCPIGRSCTQEERMSFVEYENKFPVRQDFVKALEQRFPVNEHSLKFSIGGQISIDIFPSGWDKTFCLRYLEPKYEAIHFFGDKTTPVSLNKF</sequence>
<comment type="pathway">
    <text evidence="2 13">Nucleotide-sugar biosynthesis; GDP-alpha-D-mannose biosynthesis; alpha-D-mannose 1-phosphate from D-fructose 6-phosphate: step 2/2.</text>
</comment>
<evidence type="ECO:0000256" key="3">
    <source>
        <dbReference type="ARBA" id="ARBA00009736"/>
    </source>
</evidence>
<feature type="active site" description="Proton donor/acceptor" evidence="10">
    <location>
        <position position="112"/>
    </location>
</feature>
<dbReference type="GO" id="GO:0006487">
    <property type="term" value="P:protein N-linked glycosylation"/>
    <property type="evidence" value="ECO:0007669"/>
    <property type="project" value="TreeGrafter"/>
</dbReference>
<evidence type="ECO:0000256" key="11">
    <source>
        <dbReference type="PIRSR" id="PIRSR605002-2"/>
    </source>
</evidence>
<evidence type="ECO:0000313" key="15">
    <source>
        <dbReference type="Proteomes" id="UP000887561"/>
    </source>
</evidence>
<feature type="binding site" evidence="12">
    <location>
        <position position="311"/>
    </location>
    <ligand>
        <name>Mg(2+)</name>
        <dbReference type="ChEBI" id="CHEBI:18420"/>
        <label>1</label>
    </ligand>
</feature>
<feature type="binding site" evidence="12">
    <location>
        <position position="110"/>
    </location>
    <ligand>
        <name>Mg(2+)</name>
        <dbReference type="ChEBI" id="CHEBI:18420"/>
        <label>1</label>
    </ligand>
</feature>
<organism evidence="15 16">
    <name type="scientific">Meloidogyne javanica</name>
    <name type="common">Root-knot nematode worm</name>
    <dbReference type="NCBI Taxonomy" id="6303"/>
    <lineage>
        <taxon>Eukaryota</taxon>
        <taxon>Metazoa</taxon>
        <taxon>Ecdysozoa</taxon>
        <taxon>Nematoda</taxon>
        <taxon>Chromadorea</taxon>
        <taxon>Rhabditida</taxon>
        <taxon>Tylenchina</taxon>
        <taxon>Tylenchomorpha</taxon>
        <taxon>Tylenchoidea</taxon>
        <taxon>Meloidogynidae</taxon>
        <taxon>Meloidogyninae</taxon>
        <taxon>Meloidogyne</taxon>
        <taxon>Meloidogyne incognita group</taxon>
    </lineage>
</organism>
<keyword evidence="9 13" id="KW-0413">Isomerase</keyword>
<evidence type="ECO:0000256" key="13">
    <source>
        <dbReference type="RuleBase" id="RU361118"/>
    </source>
</evidence>
<dbReference type="PANTHER" id="PTHR10466">
    <property type="entry name" value="PHOSPHOMANNOMUTASE"/>
    <property type="match status" value="1"/>
</dbReference>
<feature type="binding site" evidence="11">
    <location>
        <position position="284"/>
    </location>
    <ligand>
        <name>alpha-D-mannose 1-phosphate</name>
        <dbReference type="ChEBI" id="CHEBI:58409"/>
    </ligand>
</feature>
<feature type="binding site" evidence="11">
    <location>
        <position position="119"/>
    </location>
    <ligand>
        <name>alpha-D-mannose 1-phosphate</name>
        <dbReference type="ChEBI" id="CHEBI:58409"/>
    </ligand>
</feature>
<dbReference type="InterPro" id="IPR006379">
    <property type="entry name" value="HAD-SF_hydro_IIB"/>
</dbReference>
<dbReference type="CDD" id="cd02585">
    <property type="entry name" value="HAD_PMM"/>
    <property type="match status" value="1"/>
</dbReference>
<dbReference type="EC" id="5.4.2.8" evidence="5 13"/>
<dbReference type="InterPro" id="IPR005002">
    <property type="entry name" value="PMM"/>
</dbReference>
<name>A0A915LVN4_MELJA</name>
<comment type="subunit">
    <text evidence="4 13">Homodimer.</text>
</comment>
<dbReference type="Gene3D" id="3.40.50.1000">
    <property type="entry name" value="HAD superfamily/HAD-like"/>
    <property type="match status" value="1"/>
</dbReference>
<comment type="catalytic activity">
    <reaction evidence="13">
        <text>alpha-D-mannose 1-phosphate = D-mannose 6-phosphate</text>
        <dbReference type="Rhea" id="RHEA:11140"/>
        <dbReference type="ChEBI" id="CHEBI:58409"/>
        <dbReference type="ChEBI" id="CHEBI:58735"/>
        <dbReference type="EC" id="5.4.2.8"/>
    </reaction>
</comment>
<proteinExistence type="inferred from homology"/>
<dbReference type="GO" id="GO:0046872">
    <property type="term" value="F:metal ion binding"/>
    <property type="evidence" value="ECO:0007669"/>
    <property type="project" value="UniProtKB-KW"/>
</dbReference>
<dbReference type="NCBIfam" id="TIGR01484">
    <property type="entry name" value="HAD-SF-IIB"/>
    <property type="match status" value="1"/>
</dbReference>
<feature type="binding site" evidence="11">
    <location>
        <position position="235"/>
    </location>
    <ligand>
        <name>alpha-D-mannose 1-phosphate</name>
        <dbReference type="ChEBI" id="CHEBI:58409"/>
    </ligand>
</feature>
<feature type="binding site" evidence="12">
    <location>
        <position position="112"/>
    </location>
    <ligand>
        <name>Mg(2+)</name>
        <dbReference type="ChEBI" id="CHEBI:18420"/>
        <label>1</label>
    </ligand>
</feature>
<dbReference type="GO" id="GO:0005829">
    <property type="term" value="C:cytosol"/>
    <property type="evidence" value="ECO:0007669"/>
    <property type="project" value="TreeGrafter"/>
</dbReference>
<feature type="active site" description="Nucleophile" evidence="10">
    <location>
        <position position="110"/>
    </location>
</feature>
<evidence type="ECO:0000256" key="10">
    <source>
        <dbReference type="PIRSR" id="PIRSR605002-1"/>
    </source>
</evidence>
<feature type="region of interest" description="Disordered" evidence="14">
    <location>
        <begin position="77"/>
        <end position="97"/>
    </location>
</feature>
<evidence type="ECO:0000256" key="14">
    <source>
        <dbReference type="SAM" id="MobiDB-lite"/>
    </source>
</evidence>
<feature type="binding site" evidence="11">
    <location>
        <position position="282"/>
    </location>
    <ligand>
        <name>alpha-D-mannose 1-phosphate</name>
        <dbReference type="ChEBI" id="CHEBI:58409"/>
    </ligand>
</feature>
<keyword evidence="7 12" id="KW-0479">Metal-binding</keyword>
<evidence type="ECO:0000256" key="6">
    <source>
        <dbReference type="ARBA" id="ARBA00022490"/>
    </source>
</evidence>
<comment type="function">
    <text evidence="13">Involved in the synthesis of the GDP-mannose and dolichol-phosphate-mannose required for a number of critical mannosyl transfer reactions.</text>
</comment>
<feature type="binding site" evidence="11">
    <location>
        <position position="242"/>
    </location>
    <ligand>
        <name>alpha-D-mannose 1-phosphate</name>
        <dbReference type="ChEBI" id="CHEBI:58409"/>
    </ligand>
</feature>
<evidence type="ECO:0000256" key="2">
    <source>
        <dbReference type="ARBA" id="ARBA00004699"/>
    </source>
</evidence>
<evidence type="ECO:0000256" key="7">
    <source>
        <dbReference type="ARBA" id="ARBA00022723"/>
    </source>
</evidence>
<comment type="cofactor">
    <cofactor evidence="12">
        <name>Mg(2+)</name>
        <dbReference type="ChEBI" id="CHEBI:18420"/>
    </cofactor>
</comment>
<dbReference type="Proteomes" id="UP000887561">
    <property type="component" value="Unplaced"/>
</dbReference>
<reference evidence="16" key="1">
    <citation type="submission" date="2022-11" db="UniProtKB">
        <authorList>
            <consortium name="WormBaseParasite"/>
        </authorList>
    </citation>
    <scope>IDENTIFICATION</scope>
</reference>
<evidence type="ECO:0000256" key="9">
    <source>
        <dbReference type="ARBA" id="ARBA00023235"/>
    </source>
</evidence>
<dbReference type="WBParaSite" id="scaffold1937_cov283.g3900">
    <property type="protein sequence ID" value="scaffold1937_cov283.g3900"/>
    <property type="gene ID" value="scaffold1937_cov283.g3900"/>
</dbReference>
<keyword evidence="8 12" id="KW-0460">Magnesium</keyword>
<protein>
    <recommendedName>
        <fullName evidence="5 13">Phosphomannomutase</fullName>
        <ecNumber evidence="5 13">5.4.2.8</ecNumber>
    </recommendedName>
</protein>
<evidence type="ECO:0000256" key="8">
    <source>
        <dbReference type="ARBA" id="ARBA00022842"/>
    </source>
</evidence>
<dbReference type="GO" id="GO:0004615">
    <property type="term" value="F:phosphomannomutase activity"/>
    <property type="evidence" value="ECO:0007669"/>
    <property type="project" value="UniProtKB-EC"/>
</dbReference>
<dbReference type="SUPFAM" id="SSF56784">
    <property type="entry name" value="HAD-like"/>
    <property type="match status" value="1"/>
</dbReference>
<evidence type="ECO:0000256" key="1">
    <source>
        <dbReference type="ARBA" id="ARBA00004496"/>
    </source>
</evidence>
<dbReference type="FunFam" id="3.30.1240.20:FF:000001">
    <property type="entry name" value="Phosphomannomutase"/>
    <property type="match status" value="1"/>
</dbReference>
<dbReference type="InterPro" id="IPR043169">
    <property type="entry name" value="PMM_cap"/>
</dbReference>
<dbReference type="InterPro" id="IPR023214">
    <property type="entry name" value="HAD_sf"/>
</dbReference>
<evidence type="ECO:0000313" key="16">
    <source>
        <dbReference type="WBParaSite" id="scaffold1937_cov283.g3900"/>
    </source>
</evidence>
<dbReference type="Gene3D" id="3.30.1240.20">
    <property type="match status" value="1"/>
</dbReference>
<evidence type="ECO:0000256" key="12">
    <source>
        <dbReference type="PIRSR" id="PIRSR605002-3"/>
    </source>
</evidence>
<evidence type="ECO:0000256" key="4">
    <source>
        <dbReference type="ARBA" id="ARBA00011738"/>
    </source>
</evidence>
<comment type="similarity">
    <text evidence="3 13">Belongs to the eukaryotic PMM family.</text>
</comment>
<dbReference type="AlphaFoldDB" id="A0A915LVN4"/>
<dbReference type="GO" id="GO:0009298">
    <property type="term" value="P:GDP-mannose biosynthetic process"/>
    <property type="evidence" value="ECO:0007669"/>
    <property type="project" value="InterPro"/>
</dbReference>
<comment type="subcellular location">
    <subcellularLocation>
        <location evidence="1 13">Cytoplasm</location>
    </subcellularLocation>
</comment>
<keyword evidence="15" id="KW-1185">Reference proteome</keyword>
<dbReference type="Pfam" id="PF03332">
    <property type="entry name" value="PMM"/>
    <property type="match status" value="1"/>
</dbReference>